<organism evidence="2 3">
    <name type="scientific">Cetraspora pellucida</name>
    <dbReference type="NCBI Taxonomy" id="1433469"/>
    <lineage>
        <taxon>Eukaryota</taxon>
        <taxon>Fungi</taxon>
        <taxon>Fungi incertae sedis</taxon>
        <taxon>Mucoromycota</taxon>
        <taxon>Glomeromycotina</taxon>
        <taxon>Glomeromycetes</taxon>
        <taxon>Diversisporales</taxon>
        <taxon>Gigasporaceae</taxon>
        <taxon>Cetraspora</taxon>
    </lineage>
</organism>
<feature type="compositionally biased region" description="Polar residues" evidence="1">
    <location>
        <begin position="20"/>
        <end position="34"/>
    </location>
</feature>
<reference evidence="2" key="1">
    <citation type="submission" date="2021-06" db="EMBL/GenBank/DDBJ databases">
        <authorList>
            <person name="Kallberg Y."/>
            <person name="Tangrot J."/>
            <person name="Rosling A."/>
        </authorList>
    </citation>
    <scope>NUCLEOTIDE SEQUENCE</scope>
    <source>
        <strain evidence="2">FL966</strain>
    </source>
</reference>
<accession>A0A9N9H9L5</accession>
<dbReference type="EMBL" id="CAJVQA010008152">
    <property type="protein sequence ID" value="CAG8667399.1"/>
    <property type="molecule type" value="Genomic_DNA"/>
</dbReference>
<dbReference type="OrthoDB" id="2388123at2759"/>
<sequence>MVDKYGLSQRKQQMIQNTFSSEIASMPKNNISNEQTKKKRSSSRSIYFSYLSSNSGEKIRKISENIINNDIPNTDIVAQIE</sequence>
<name>A0A9N9H9L5_9GLOM</name>
<proteinExistence type="predicted"/>
<dbReference type="Proteomes" id="UP000789759">
    <property type="component" value="Unassembled WGS sequence"/>
</dbReference>
<dbReference type="AlphaFoldDB" id="A0A9N9H9L5"/>
<keyword evidence="3" id="KW-1185">Reference proteome</keyword>
<protein>
    <submittedName>
        <fullName evidence="2">4436_t:CDS:1</fullName>
    </submittedName>
</protein>
<evidence type="ECO:0000313" key="2">
    <source>
        <dbReference type="EMBL" id="CAG8667399.1"/>
    </source>
</evidence>
<feature type="region of interest" description="Disordered" evidence="1">
    <location>
        <begin position="20"/>
        <end position="43"/>
    </location>
</feature>
<gene>
    <name evidence="2" type="ORF">CPELLU_LOCUS10097</name>
</gene>
<evidence type="ECO:0000256" key="1">
    <source>
        <dbReference type="SAM" id="MobiDB-lite"/>
    </source>
</evidence>
<comment type="caution">
    <text evidence="2">The sequence shown here is derived from an EMBL/GenBank/DDBJ whole genome shotgun (WGS) entry which is preliminary data.</text>
</comment>
<evidence type="ECO:0000313" key="3">
    <source>
        <dbReference type="Proteomes" id="UP000789759"/>
    </source>
</evidence>